<sequence>MSKRTQRNRSTIIILALILLVPGFLYIAVNRFGFNEYASLPVFGDKELSGEMKRNWGREYPDTIFHTANRIYFEDAAGEKIAFPAGDTCISVAHLFYTRDAAFSRLMLDHVDMLAVRFQENPMVKFFSISVDSTDTRADLEAFADRYRNIEAKHWNLVSNPTVDIFGYAQEQLLIDAMPDPADSTRFLISNQLVLLDAKSRIRGFYDISLKGEIDRLEDEIKLLAVEEIRNKSLKIEKAK</sequence>
<keyword evidence="1" id="KW-1133">Transmembrane helix</keyword>
<keyword evidence="3" id="KW-1185">Reference proteome</keyword>
<organism evidence="2 3">
    <name type="scientific">Sphingobacterium haloxyli</name>
    <dbReference type="NCBI Taxonomy" id="2100533"/>
    <lineage>
        <taxon>Bacteria</taxon>
        <taxon>Pseudomonadati</taxon>
        <taxon>Bacteroidota</taxon>
        <taxon>Sphingobacteriia</taxon>
        <taxon>Sphingobacteriales</taxon>
        <taxon>Sphingobacteriaceae</taxon>
        <taxon>Sphingobacterium</taxon>
    </lineage>
</organism>
<proteinExistence type="predicted"/>
<evidence type="ECO:0000313" key="3">
    <source>
        <dbReference type="Proteomes" id="UP000239711"/>
    </source>
</evidence>
<dbReference type="EMBL" id="PVBQ01000001">
    <property type="protein sequence ID" value="PRD49114.1"/>
    <property type="molecule type" value="Genomic_DNA"/>
</dbReference>
<dbReference type="OrthoDB" id="9811998at2"/>
<comment type="caution">
    <text evidence="2">The sequence shown here is derived from an EMBL/GenBank/DDBJ whole genome shotgun (WGS) entry which is preliminary data.</text>
</comment>
<dbReference type="Gene3D" id="3.40.30.10">
    <property type="entry name" value="Glutaredoxin"/>
    <property type="match status" value="1"/>
</dbReference>
<dbReference type="Proteomes" id="UP000239711">
    <property type="component" value="Unassembled WGS sequence"/>
</dbReference>
<keyword evidence="1" id="KW-0472">Membrane</keyword>
<accession>A0A2S9J8M1</accession>
<protein>
    <submittedName>
        <fullName evidence="2">Photosynthetic protein synthase I</fullName>
    </submittedName>
</protein>
<name>A0A2S9J8M1_9SPHI</name>
<keyword evidence="1" id="KW-0812">Transmembrane</keyword>
<evidence type="ECO:0000256" key="1">
    <source>
        <dbReference type="SAM" id="Phobius"/>
    </source>
</evidence>
<dbReference type="AlphaFoldDB" id="A0A2S9J8M1"/>
<reference evidence="2 3" key="1">
    <citation type="submission" date="2018-02" db="EMBL/GenBank/DDBJ databases">
        <title>The draft genome of Sphingobacterium sp. 5JN-11.</title>
        <authorList>
            <person name="Liu L."/>
            <person name="Li L."/>
            <person name="Liang L."/>
            <person name="Zhang X."/>
            <person name="Wang T."/>
        </authorList>
    </citation>
    <scope>NUCLEOTIDE SEQUENCE [LARGE SCALE GENOMIC DNA]</scope>
    <source>
        <strain evidence="2 3">5JN-11</strain>
    </source>
</reference>
<feature type="transmembrane region" description="Helical" evidence="1">
    <location>
        <begin position="12"/>
        <end position="29"/>
    </location>
</feature>
<evidence type="ECO:0000313" key="2">
    <source>
        <dbReference type="EMBL" id="PRD49114.1"/>
    </source>
</evidence>
<gene>
    <name evidence="2" type="ORF">C5745_00230</name>
</gene>